<dbReference type="OrthoDB" id="7391698at2"/>
<accession>A0A369QA35</accession>
<evidence type="ECO:0000313" key="2">
    <source>
        <dbReference type="Proteomes" id="UP000253727"/>
    </source>
</evidence>
<keyword evidence="2" id="KW-1185">Reference proteome</keyword>
<dbReference type="Proteomes" id="UP000253727">
    <property type="component" value="Unassembled WGS sequence"/>
</dbReference>
<evidence type="ECO:0000313" key="1">
    <source>
        <dbReference type="EMBL" id="RDC60107.1"/>
    </source>
</evidence>
<organism evidence="1 2">
    <name type="scientific">Alteripontixanthobacter maritimus</name>
    <dbReference type="NCBI Taxonomy" id="2161824"/>
    <lineage>
        <taxon>Bacteria</taxon>
        <taxon>Pseudomonadati</taxon>
        <taxon>Pseudomonadota</taxon>
        <taxon>Alphaproteobacteria</taxon>
        <taxon>Sphingomonadales</taxon>
        <taxon>Erythrobacteraceae</taxon>
        <taxon>Alteripontixanthobacter</taxon>
    </lineage>
</organism>
<proteinExistence type="predicted"/>
<protein>
    <submittedName>
        <fullName evidence="1">Uncharacterized protein</fullName>
    </submittedName>
</protein>
<dbReference type="EMBL" id="QBKA01000002">
    <property type="protein sequence ID" value="RDC60107.1"/>
    <property type="molecule type" value="Genomic_DNA"/>
</dbReference>
<dbReference type="RefSeq" id="WP_115366336.1">
    <property type="nucleotide sequence ID" value="NZ_QBKA01000002.1"/>
</dbReference>
<dbReference type="AlphaFoldDB" id="A0A369QA35"/>
<name>A0A369QA35_9SPHN</name>
<comment type="caution">
    <text evidence="1">The sequence shown here is derived from an EMBL/GenBank/DDBJ whole genome shotgun (WGS) entry which is preliminary data.</text>
</comment>
<gene>
    <name evidence="1" type="ORF">HME9302_01306</name>
</gene>
<reference evidence="1 2" key="1">
    <citation type="submission" date="2018-04" db="EMBL/GenBank/DDBJ databases">
        <title>Altererythrobacter sp. HME9302 genome sequencing and assembly.</title>
        <authorList>
            <person name="Kang H."/>
            <person name="Kim H."/>
            <person name="Joh K."/>
        </authorList>
    </citation>
    <scope>NUCLEOTIDE SEQUENCE [LARGE SCALE GENOMIC DNA]</scope>
    <source>
        <strain evidence="1 2">HME9302</strain>
    </source>
</reference>
<sequence length="97" mass="10439">MSDHPSTFGGGTTGKTGDNIAWNDRAALHRADDGDGIFDGAKALSRGTFADMIRHVMTLPEADRDTYVIEKAGDREYRAAEIAALAARPDFPAEDTQ</sequence>